<dbReference type="STRING" id="405564.SAMN04487905_1206"/>
<dbReference type="Proteomes" id="UP000199497">
    <property type="component" value="Unassembled WGS sequence"/>
</dbReference>
<reference evidence="2" key="1">
    <citation type="submission" date="2016-10" db="EMBL/GenBank/DDBJ databases">
        <authorList>
            <person name="Varghese N."/>
            <person name="Submissions S."/>
        </authorList>
    </citation>
    <scope>NUCLEOTIDE SEQUENCE [LARGE SCALE GENOMIC DNA]</scope>
    <source>
        <strain evidence="2">DSM 46732</strain>
    </source>
</reference>
<sequence length="347" mass="37272">MDMLNTISLSTPAELLAATPHMLGFYPTESLVLSTLHRRESTTQLGMTLRVDLPNSTYAQEFADYLLTGPFEQHPVDAVIMLLITDNASPGLPHTELVTTLRDTLNQASISTLDALWAPAIREGAPWRSYLDPTRSGTLPNPAISPLAAAQAVRGSTTRPSRQDLHALIAAEDSEQALSAKLAALRSQPIPAPSETLPHRIHTVREALQATAAGKSLSEEQLLRVLIAVADTRVRDLALSAALGDWSQAADELWRTLIRKAPTPERGEVASLLAVHAYLCGDGPLARVVLENLEQSQPDHRLGALLHQALDQGIPPAELITLVNGAAHGILEELGWGTNPFTASTQA</sequence>
<dbReference type="OrthoDB" id="3264463at2"/>
<gene>
    <name evidence="1" type="ORF">SAMN04487905_1206</name>
</gene>
<accession>A0A1H0X1H0</accession>
<evidence type="ECO:0008006" key="3">
    <source>
        <dbReference type="Google" id="ProtNLM"/>
    </source>
</evidence>
<dbReference type="EMBL" id="FNJR01000020">
    <property type="protein sequence ID" value="SDP96316.1"/>
    <property type="molecule type" value="Genomic_DNA"/>
</dbReference>
<proteinExistence type="predicted"/>
<dbReference type="AlphaFoldDB" id="A0A1H0X1H0"/>
<keyword evidence="2" id="KW-1185">Reference proteome</keyword>
<dbReference type="InterPro" id="IPR025447">
    <property type="entry name" value="DUF4192"/>
</dbReference>
<dbReference type="RefSeq" id="WP_092604560.1">
    <property type="nucleotide sequence ID" value="NZ_FNJR01000020.1"/>
</dbReference>
<evidence type="ECO:0000313" key="2">
    <source>
        <dbReference type="Proteomes" id="UP000199497"/>
    </source>
</evidence>
<dbReference type="Pfam" id="PF13830">
    <property type="entry name" value="DUF4192"/>
    <property type="match status" value="1"/>
</dbReference>
<organism evidence="1 2">
    <name type="scientific">Actinopolyspora xinjiangensis</name>
    <dbReference type="NCBI Taxonomy" id="405564"/>
    <lineage>
        <taxon>Bacteria</taxon>
        <taxon>Bacillati</taxon>
        <taxon>Actinomycetota</taxon>
        <taxon>Actinomycetes</taxon>
        <taxon>Actinopolysporales</taxon>
        <taxon>Actinopolysporaceae</taxon>
        <taxon>Actinopolyspora</taxon>
    </lineage>
</organism>
<protein>
    <recommendedName>
        <fullName evidence="3">DUF4192 domain-containing protein</fullName>
    </recommendedName>
</protein>
<evidence type="ECO:0000313" key="1">
    <source>
        <dbReference type="EMBL" id="SDP96316.1"/>
    </source>
</evidence>
<name>A0A1H0X1H0_9ACTN</name>